<comment type="caution">
    <text evidence="2">The sequence shown here is derived from an EMBL/GenBank/DDBJ whole genome shotgun (WGS) entry which is preliminary data.</text>
</comment>
<evidence type="ECO:0000256" key="1">
    <source>
        <dbReference type="SAM" id="SignalP"/>
    </source>
</evidence>
<dbReference type="Pfam" id="PF00756">
    <property type="entry name" value="Esterase"/>
    <property type="match status" value="1"/>
</dbReference>
<reference evidence="2 3" key="1">
    <citation type="submission" date="2018-11" db="EMBL/GenBank/DDBJ databases">
        <title>Schleiferia aggregans sp. nov., a moderately thermophilic heterotrophic bacterium isolated from microbial mats at a terrestrial hot spring.</title>
        <authorList>
            <person name="Iino T."/>
            <person name="Ohkuma M."/>
            <person name="Haruta S."/>
        </authorList>
    </citation>
    <scope>NUCLEOTIDE SEQUENCE [LARGE SCALE GENOMIC DNA]</scope>
    <source>
        <strain evidence="2 3">LA</strain>
    </source>
</reference>
<keyword evidence="1" id="KW-0732">Signal</keyword>
<dbReference type="AlphaFoldDB" id="A0A401XHP4"/>
<accession>A0A401XHP4</accession>
<protein>
    <submittedName>
        <fullName evidence="2">Esterase</fullName>
    </submittedName>
</protein>
<proteinExistence type="predicted"/>
<organism evidence="2 3">
    <name type="scientific">Thermaurantimonas aggregans</name>
    <dbReference type="NCBI Taxonomy" id="2173829"/>
    <lineage>
        <taxon>Bacteria</taxon>
        <taxon>Pseudomonadati</taxon>
        <taxon>Bacteroidota</taxon>
        <taxon>Flavobacteriia</taxon>
        <taxon>Flavobacteriales</taxon>
        <taxon>Schleiferiaceae</taxon>
        <taxon>Thermaurantimonas</taxon>
    </lineage>
</organism>
<dbReference type="EMBL" id="BHZE01000001">
    <property type="protein sequence ID" value="GCD76529.1"/>
    <property type="molecule type" value="Genomic_DNA"/>
</dbReference>
<dbReference type="InterPro" id="IPR029058">
    <property type="entry name" value="AB_hydrolase_fold"/>
</dbReference>
<dbReference type="InterPro" id="IPR050583">
    <property type="entry name" value="Mycobacterial_A85_antigen"/>
</dbReference>
<sequence>MLKKFLIALFLPVCTLIAQPGRIDTLRIPGRPANEDRVFVWIPAQGVENVQHVLYMNDGQNLFDPSTTWNGRAWMVRESLDSLISNGYIPPVLLVAIPNSDIRHSEYTPEKPFRSLPAEVQQYYRTAVRPNGTSYFRADVVGDAYLQYVTQRIKPEIERRYLKNKSSVKSYIAGASMGGLNAWYAVLRYPDIFDGAACLATHWPLIQEIPSAAGESFMSYFHQRFHTVKDKPWYFDYGDRGIDTLYAPYQQTVDRLFERQGVSGSYKSLFFPGHDHNELYWTKRFPEAIRFLLNSL</sequence>
<dbReference type="Proteomes" id="UP000286715">
    <property type="component" value="Unassembled WGS sequence"/>
</dbReference>
<gene>
    <name evidence="2" type="ORF">JCM31826_00110</name>
</gene>
<dbReference type="InterPro" id="IPR000801">
    <property type="entry name" value="Esterase-like"/>
</dbReference>
<feature type="chain" id="PRO_5019361669" evidence="1">
    <location>
        <begin position="19"/>
        <end position="296"/>
    </location>
</feature>
<dbReference type="PANTHER" id="PTHR48098:SF6">
    <property type="entry name" value="FERRI-BACILLIBACTIN ESTERASE BESA"/>
    <property type="match status" value="1"/>
</dbReference>
<dbReference type="PANTHER" id="PTHR48098">
    <property type="entry name" value="ENTEROCHELIN ESTERASE-RELATED"/>
    <property type="match status" value="1"/>
</dbReference>
<dbReference type="SUPFAM" id="SSF53474">
    <property type="entry name" value="alpha/beta-Hydrolases"/>
    <property type="match status" value="1"/>
</dbReference>
<keyword evidence="3" id="KW-1185">Reference proteome</keyword>
<dbReference type="Gene3D" id="3.40.50.1820">
    <property type="entry name" value="alpha/beta hydrolase"/>
    <property type="match status" value="1"/>
</dbReference>
<evidence type="ECO:0000313" key="2">
    <source>
        <dbReference type="EMBL" id="GCD76529.1"/>
    </source>
</evidence>
<evidence type="ECO:0000313" key="3">
    <source>
        <dbReference type="Proteomes" id="UP000286715"/>
    </source>
</evidence>
<dbReference type="OrthoDB" id="9784036at2"/>
<name>A0A401XHP4_9FLAO</name>
<dbReference type="RefSeq" id="WP_124396610.1">
    <property type="nucleotide sequence ID" value="NZ_BHZE01000001.1"/>
</dbReference>
<feature type="signal peptide" evidence="1">
    <location>
        <begin position="1"/>
        <end position="18"/>
    </location>
</feature>